<dbReference type="EMBL" id="JAACJM010000065">
    <property type="protein sequence ID" value="KAF5352980.1"/>
    <property type="molecule type" value="Genomic_DNA"/>
</dbReference>
<keyword evidence="1" id="KW-1133">Transmembrane helix</keyword>
<sequence>MSHWLTPSVHCKNLSSLFPFHASRSFTLSGGWYIPTLYSNLTALDILAVCDHPIDNLRHPRQVSTFKMMSPRGCEQMMSPRAYFFICIGLNILRALSLIALFLVFASNITTLAHDVQAVNRFLASNSTSINTDYIEGSTVPNQAAGIFWAVLNRLLIIGQVVVLFLSELGWPAAFFNRFFPVLGDDFGLGVLGIIQCIIGAAVSSHHADDFTLISAFSLFSIGYSNILAGLIFRQGAKSMRSITS</sequence>
<keyword evidence="4" id="KW-1185">Reference proteome</keyword>
<proteinExistence type="predicted"/>
<comment type="caution">
    <text evidence="3">The sequence shown here is derived from an EMBL/GenBank/DDBJ whole genome shotgun (WGS) entry which is preliminary data.</text>
</comment>
<evidence type="ECO:0000313" key="4">
    <source>
        <dbReference type="Proteomes" id="UP000559256"/>
    </source>
</evidence>
<gene>
    <name evidence="3" type="ORF">D9758_007946</name>
</gene>
<evidence type="ECO:0000259" key="2">
    <source>
        <dbReference type="Pfam" id="PF24535"/>
    </source>
</evidence>
<accession>A0A8H5D3S4</accession>
<dbReference type="Pfam" id="PF24535">
    <property type="entry name" value="DUF7598"/>
    <property type="match status" value="1"/>
</dbReference>
<evidence type="ECO:0000313" key="3">
    <source>
        <dbReference type="EMBL" id="KAF5352980.1"/>
    </source>
</evidence>
<feature type="transmembrane region" description="Helical" evidence="1">
    <location>
        <begin position="147"/>
        <end position="166"/>
    </location>
</feature>
<feature type="domain" description="DUF7598" evidence="2">
    <location>
        <begin position="147"/>
        <end position="203"/>
    </location>
</feature>
<dbReference type="InterPro" id="IPR056019">
    <property type="entry name" value="DUF7598"/>
</dbReference>
<keyword evidence="1" id="KW-0812">Transmembrane</keyword>
<feature type="transmembrane region" description="Helical" evidence="1">
    <location>
        <begin position="211"/>
        <end position="233"/>
    </location>
</feature>
<dbReference type="AlphaFoldDB" id="A0A8H5D3S4"/>
<reference evidence="3 4" key="1">
    <citation type="journal article" date="2020" name="ISME J.">
        <title>Uncovering the hidden diversity of litter-decomposition mechanisms in mushroom-forming fungi.</title>
        <authorList>
            <person name="Floudas D."/>
            <person name="Bentzer J."/>
            <person name="Ahren D."/>
            <person name="Johansson T."/>
            <person name="Persson P."/>
            <person name="Tunlid A."/>
        </authorList>
    </citation>
    <scope>NUCLEOTIDE SEQUENCE [LARGE SCALE GENOMIC DNA]</scope>
    <source>
        <strain evidence="3 4">CBS 291.85</strain>
    </source>
</reference>
<evidence type="ECO:0000256" key="1">
    <source>
        <dbReference type="SAM" id="Phobius"/>
    </source>
</evidence>
<protein>
    <recommendedName>
        <fullName evidence="2">DUF7598 domain-containing protein</fullName>
    </recommendedName>
</protein>
<organism evidence="3 4">
    <name type="scientific">Tetrapyrgos nigripes</name>
    <dbReference type="NCBI Taxonomy" id="182062"/>
    <lineage>
        <taxon>Eukaryota</taxon>
        <taxon>Fungi</taxon>
        <taxon>Dikarya</taxon>
        <taxon>Basidiomycota</taxon>
        <taxon>Agaricomycotina</taxon>
        <taxon>Agaricomycetes</taxon>
        <taxon>Agaricomycetidae</taxon>
        <taxon>Agaricales</taxon>
        <taxon>Marasmiineae</taxon>
        <taxon>Marasmiaceae</taxon>
        <taxon>Tetrapyrgos</taxon>
    </lineage>
</organism>
<dbReference type="OrthoDB" id="5327148at2759"/>
<name>A0A8H5D3S4_9AGAR</name>
<feature type="transmembrane region" description="Helical" evidence="1">
    <location>
        <begin position="187"/>
        <end position="205"/>
    </location>
</feature>
<feature type="transmembrane region" description="Helical" evidence="1">
    <location>
        <begin position="82"/>
        <end position="106"/>
    </location>
</feature>
<keyword evidence="1" id="KW-0472">Membrane</keyword>
<dbReference type="Proteomes" id="UP000559256">
    <property type="component" value="Unassembled WGS sequence"/>
</dbReference>